<comment type="caution">
    <text evidence="2">The sequence shown here is derived from an EMBL/GenBank/DDBJ whole genome shotgun (WGS) entry which is preliminary data.</text>
</comment>
<organism evidence="2 3">
    <name type="scientific">Liparis tanakae</name>
    <name type="common">Tanaka's snailfish</name>
    <dbReference type="NCBI Taxonomy" id="230148"/>
    <lineage>
        <taxon>Eukaryota</taxon>
        <taxon>Metazoa</taxon>
        <taxon>Chordata</taxon>
        <taxon>Craniata</taxon>
        <taxon>Vertebrata</taxon>
        <taxon>Euteleostomi</taxon>
        <taxon>Actinopterygii</taxon>
        <taxon>Neopterygii</taxon>
        <taxon>Teleostei</taxon>
        <taxon>Neoteleostei</taxon>
        <taxon>Acanthomorphata</taxon>
        <taxon>Eupercaria</taxon>
        <taxon>Perciformes</taxon>
        <taxon>Cottioidei</taxon>
        <taxon>Cottales</taxon>
        <taxon>Liparidae</taxon>
        <taxon>Liparis</taxon>
    </lineage>
</organism>
<sequence>MWLQAQSAALVLTAAAISGQLYPYRKLLLFCAPWVEHREALLCVSLNKQEGICCLLLLLANTAHTVTATIITGISVATINNTTAPAMAGSSSVPETKHPSGSGGTVAEAGHANTAVSTITAKSISKTRAPVHHRSYGLC</sequence>
<evidence type="ECO:0000256" key="1">
    <source>
        <dbReference type="SAM" id="MobiDB-lite"/>
    </source>
</evidence>
<protein>
    <submittedName>
        <fullName evidence="2">Uncharacterized protein</fullName>
    </submittedName>
</protein>
<feature type="region of interest" description="Disordered" evidence="1">
    <location>
        <begin position="87"/>
        <end position="107"/>
    </location>
</feature>
<dbReference type="AlphaFoldDB" id="A0A4Z2IBQ4"/>
<evidence type="ECO:0000313" key="3">
    <source>
        <dbReference type="Proteomes" id="UP000314294"/>
    </source>
</evidence>
<dbReference type="EMBL" id="SRLO01000104">
    <property type="protein sequence ID" value="TNN75407.1"/>
    <property type="molecule type" value="Genomic_DNA"/>
</dbReference>
<proteinExistence type="predicted"/>
<keyword evidence="3" id="KW-1185">Reference proteome</keyword>
<reference evidence="2 3" key="1">
    <citation type="submission" date="2019-03" db="EMBL/GenBank/DDBJ databases">
        <title>First draft genome of Liparis tanakae, snailfish: a comprehensive survey of snailfish specific genes.</title>
        <authorList>
            <person name="Kim W."/>
            <person name="Song I."/>
            <person name="Jeong J.-H."/>
            <person name="Kim D."/>
            <person name="Kim S."/>
            <person name="Ryu S."/>
            <person name="Song J.Y."/>
            <person name="Lee S.K."/>
        </authorList>
    </citation>
    <scope>NUCLEOTIDE SEQUENCE [LARGE SCALE GENOMIC DNA]</scope>
    <source>
        <tissue evidence="2">Muscle</tissue>
    </source>
</reference>
<evidence type="ECO:0000313" key="2">
    <source>
        <dbReference type="EMBL" id="TNN75407.1"/>
    </source>
</evidence>
<gene>
    <name evidence="2" type="ORF">EYF80_014454</name>
</gene>
<name>A0A4Z2IBQ4_9TELE</name>
<accession>A0A4Z2IBQ4</accession>
<dbReference type="Proteomes" id="UP000314294">
    <property type="component" value="Unassembled WGS sequence"/>
</dbReference>